<keyword evidence="4" id="KW-0808">Transferase</keyword>
<keyword evidence="3" id="KW-0328">Glycosyltransferase</keyword>
<feature type="transmembrane region" description="Helical" evidence="9">
    <location>
        <begin position="844"/>
        <end position="864"/>
    </location>
</feature>
<feature type="compositionally biased region" description="Basic and acidic residues" evidence="8">
    <location>
        <begin position="1"/>
        <end position="13"/>
    </location>
</feature>
<evidence type="ECO:0000256" key="8">
    <source>
        <dbReference type="SAM" id="MobiDB-lite"/>
    </source>
</evidence>
<evidence type="ECO:0000313" key="11">
    <source>
        <dbReference type="RefSeq" id="XP_004416827.1"/>
    </source>
</evidence>
<evidence type="ECO:0000256" key="3">
    <source>
        <dbReference type="ARBA" id="ARBA00022676"/>
    </source>
</evidence>
<feature type="transmembrane region" description="Helical" evidence="9">
    <location>
        <begin position="803"/>
        <end position="824"/>
    </location>
</feature>
<dbReference type="GO" id="GO:0005637">
    <property type="term" value="C:nuclear inner membrane"/>
    <property type="evidence" value="ECO:0007669"/>
    <property type="project" value="TreeGrafter"/>
</dbReference>
<feature type="transmembrane region" description="Helical" evidence="9">
    <location>
        <begin position="730"/>
        <end position="750"/>
    </location>
</feature>
<comment type="similarity">
    <text evidence="2">Belongs to the dpy-19 family.</text>
</comment>
<evidence type="ECO:0000256" key="1">
    <source>
        <dbReference type="ARBA" id="ARBA00004141"/>
    </source>
</evidence>
<dbReference type="AlphaFoldDB" id="A0A9B0LZU9"/>
<dbReference type="Proteomes" id="UP000245340">
    <property type="component" value="Unplaced"/>
</dbReference>
<evidence type="ECO:0000256" key="5">
    <source>
        <dbReference type="ARBA" id="ARBA00022692"/>
    </source>
</evidence>
<dbReference type="InterPro" id="IPR047463">
    <property type="entry name" value="Dpy19L1"/>
</dbReference>
<name>A0A9B0LZU9_ODORO</name>
<feature type="compositionally biased region" description="Low complexity" evidence="8">
    <location>
        <begin position="294"/>
        <end position="315"/>
    </location>
</feature>
<dbReference type="CDD" id="cd20178">
    <property type="entry name" value="Dpy19L1"/>
    <property type="match status" value="1"/>
</dbReference>
<keyword evidence="5 9" id="KW-0812">Transmembrane</keyword>
<evidence type="ECO:0000256" key="7">
    <source>
        <dbReference type="ARBA" id="ARBA00023136"/>
    </source>
</evidence>
<evidence type="ECO:0000256" key="4">
    <source>
        <dbReference type="ARBA" id="ARBA00022679"/>
    </source>
</evidence>
<feature type="compositionally biased region" description="Basic and acidic residues" evidence="8">
    <location>
        <begin position="20"/>
        <end position="30"/>
    </location>
</feature>
<sequence>MEDSMMKSRDALEFRGALQEAERSSGEREWPHRGMNVLQKGPLERAKGWRLLRRTECIRDGLMASGRTSAESVRPRLDFYPPAFQRPGPEGCRARAQRPRWSFPSASSPAQPTPATSRLGHAGFAGLDAHPESGPKLRRQPPPREGPSFFPTTLRGRGGRSPKAFSAQAPTEPHAGPEQGGGRGAAGPPPGLPPSAPEVRACALAGRERASGAEGRWGRGRGRSRGVPAPAPRRSTVAVTTGAAATAAGARVRRLLPAVPPKQAAAARPCCSPRLPARGEGTARPPPARRRVSGARAAPPARRSPAAVRARAVSGRDYAKMVLQARNKHREAAPKPPQPPRASQSPLRGAPDAGAGELGPERAPRSPGRKGAAGRKGPRAEPAASSAGGGLGGRLVAGLRGALGLRRAGRGRTWTTLLLATFAAVLHWSHITHLFENDRHFSHLSTLEREMAFRTEMGLYYSYFKTIVEAPSFLNGVWMIMNDKLTEYPLVINTLKRFNLYPEVILASWYRIYTKIMDLIGLQTKICWTVTRGEGLSPIESCEGLGDPACFYVAVIFILNGLMMALFFIYGTYLSGSRLGGLVTVLCFFFNHGECTRVMWTPPLRESFSYPFLVLQMLLVTHILRATKLYRGSLIALCISNVFFMLPWQFAQFVLLTQIASLFAVYVVGYIDICKLRKIIYIHMISLALCFVLMFGNSMLLTSYYASSLVIIWGILEMKPHFLKINVSELSLWVIQGCFWLFGTVVLKYLTSKIFGIADDAHIGNLLTSKFFSYKDFDTLLYTCAAEFDFMEKETPLRYTKTLLLPVVLVVFIAIVKKIISDMWGVLTKQQAHIRKHQFDHGELVYHALQLLAYTVLGILIMRLKLFLTPHMCVMASLICSRQLFGWLFCKVHPGAVVFAVLAAMSIQGSANLQTQWNIVGEFSNLPQEELIEWIKYSTKPDAVFAGAMPTMASVKLSALRPIVNHPHYEDAGLRARTKIVYSMYSRKAAEEVKRELIKLQVNYYILEESWCIRRSKPGCSMPEIWDVEDPANAGKPPLCNLLVKDSKPHFTTVFQNSVYKVLEVIEE</sequence>
<feature type="compositionally biased region" description="Pro residues" evidence="8">
    <location>
        <begin position="187"/>
        <end position="196"/>
    </location>
</feature>
<keyword evidence="6 9" id="KW-1133">Transmembrane helix</keyword>
<feature type="compositionally biased region" description="Low complexity" evidence="8">
    <location>
        <begin position="104"/>
        <end position="117"/>
    </location>
</feature>
<dbReference type="PANTHER" id="PTHR31488:SF5">
    <property type="entry name" value="C-MANNOSYLTRANSFERASE DPY19L1-RELATED"/>
    <property type="match status" value="1"/>
</dbReference>
<keyword evidence="7 9" id="KW-0472">Membrane</keyword>
<gene>
    <name evidence="11" type="primary">DPY19L1</name>
</gene>
<protein>
    <submittedName>
        <fullName evidence="11">Protein dpy-19 homolog 1</fullName>
    </submittedName>
</protein>
<feature type="transmembrane region" description="Helical" evidence="9">
    <location>
        <begin position="653"/>
        <end position="673"/>
    </location>
</feature>
<dbReference type="GO" id="GO:0000030">
    <property type="term" value="F:mannosyltransferase activity"/>
    <property type="evidence" value="ECO:0007669"/>
    <property type="project" value="InterPro"/>
</dbReference>
<feature type="transmembrane region" description="Helical" evidence="9">
    <location>
        <begin position="884"/>
        <end position="905"/>
    </location>
</feature>
<feature type="region of interest" description="Disordered" evidence="8">
    <location>
        <begin position="259"/>
        <end position="315"/>
    </location>
</feature>
<accession>A0A9B0LZU9</accession>
<reference evidence="11" key="1">
    <citation type="submission" date="2025-08" db="UniProtKB">
        <authorList>
            <consortium name="RefSeq"/>
        </authorList>
    </citation>
    <scope>IDENTIFICATION</scope>
</reference>
<feature type="compositionally biased region" description="Low complexity" evidence="8">
    <location>
        <begin position="225"/>
        <end position="242"/>
    </location>
</feature>
<dbReference type="Pfam" id="PF10034">
    <property type="entry name" value="Dpy19"/>
    <property type="match status" value="1"/>
</dbReference>
<evidence type="ECO:0000313" key="10">
    <source>
        <dbReference type="Proteomes" id="UP000245340"/>
    </source>
</evidence>
<evidence type="ECO:0000256" key="9">
    <source>
        <dbReference type="SAM" id="Phobius"/>
    </source>
</evidence>
<organism evidence="10 11">
    <name type="scientific">Odobenus rosmarus divergens</name>
    <name type="common">Pacific walrus</name>
    <dbReference type="NCBI Taxonomy" id="9708"/>
    <lineage>
        <taxon>Eukaryota</taxon>
        <taxon>Metazoa</taxon>
        <taxon>Chordata</taxon>
        <taxon>Craniata</taxon>
        <taxon>Vertebrata</taxon>
        <taxon>Euteleostomi</taxon>
        <taxon>Mammalia</taxon>
        <taxon>Eutheria</taxon>
        <taxon>Laurasiatheria</taxon>
        <taxon>Carnivora</taxon>
        <taxon>Caniformia</taxon>
        <taxon>Pinnipedia</taxon>
        <taxon>Odobenidae</taxon>
        <taxon>Odobenus</taxon>
    </lineage>
</organism>
<feature type="region of interest" description="Disordered" evidence="8">
    <location>
        <begin position="327"/>
        <end position="389"/>
    </location>
</feature>
<evidence type="ECO:0000256" key="6">
    <source>
        <dbReference type="ARBA" id="ARBA00022989"/>
    </source>
</evidence>
<feature type="transmembrane region" description="Helical" evidence="9">
    <location>
        <begin position="582"/>
        <end position="601"/>
    </location>
</feature>
<dbReference type="InterPro" id="IPR018732">
    <property type="entry name" value="Dpy-19/Dpy-19-like"/>
</dbReference>
<feature type="transmembrane region" description="Helical" evidence="9">
    <location>
        <begin position="685"/>
        <end position="715"/>
    </location>
</feature>
<dbReference type="PANTHER" id="PTHR31488">
    <property type="entry name" value="DPY-19-LIKE 1, LIKE (H. SAPIENS)"/>
    <property type="match status" value="1"/>
</dbReference>
<feature type="transmembrane region" description="Helical" evidence="9">
    <location>
        <begin position="551"/>
        <end position="570"/>
    </location>
</feature>
<dbReference type="RefSeq" id="XP_004416827.1">
    <property type="nucleotide sequence ID" value="XM_004416770.1"/>
</dbReference>
<feature type="region of interest" description="Disordered" evidence="8">
    <location>
        <begin position="79"/>
        <end position="242"/>
    </location>
</feature>
<keyword evidence="10" id="KW-1185">Reference proteome</keyword>
<proteinExistence type="inferred from homology"/>
<feature type="region of interest" description="Disordered" evidence="8">
    <location>
        <begin position="1"/>
        <end position="30"/>
    </location>
</feature>
<evidence type="ECO:0000256" key="2">
    <source>
        <dbReference type="ARBA" id="ARBA00008744"/>
    </source>
</evidence>
<comment type="subcellular location">
    <subcellularLocation>
        <location evidence="1">Membrane</location>
        <topology evidence="1">Multi-pass membrane protein</topology>
    </subcellularLocation>
</comment>